<evidence type="ECO:0000259" key="1">
    <source>
        <dbReference type="PROSITE" id="PS50943"/>
    </source>
</evidence>
<comment type="caution">
    <text evidence="2">The sequence shown here is derived from an EMBL/GenBank/DDBJ whole genome shotgun (WGS) entry which is preliminary data.</text>
</comment>
<protein>
    <submittedName>
        <fullName evidence="2">XRE family transcriptional regulator</fullName>
    </submittedName>
</protein>
<dbReference type="SMART" id="SM00530">
    <property type="entry name" value="HTH_XRE"/>
    <property type="match status" value="1"/>
</dbReference>
<dbReference type="Gene3D" id="1.10.260.40">
    <property type="entry name" value="lambda repressor-like DNA-binding domains"/>
    <property type="match status" value="1"/>
</dbReference>
<proteinExistence type="predicted"/>
<dbReference type="InterPro" id="IPR010982">
    <property type="entry name" value="Lambda_DNA-bd_dom_sf"/>
</dbReference>
<sequence length="70" mass="7834">MANLNRLKVVLVEQGKTGKWLAEQLGKSSCTVSKWCSNTVQPDLATIDQIAKLLKVEARDLLNPTNFYNE</sequence>
<organism evidence="2 3">
    <name type="scientific">Bacteroides uniformis</name>
    <dbReference type="NCBI Taxonomy" id="820"/>
    <lineage>
        <taxon>Bacteria</taxon>
        <taxon>Pseudomonadati</taxon>
        <taxon>Bacteroidota</taxon>
        <taxon>Bacteroidia</taxon>
        <taxon>Bacteroidales</taxon>
        <taxon>Bacteroidaceae</taxon>
        <taxon>Bacteroides</taxon>
    </lineage>
</organism>
<evidence type="ECO:0000313" key="3">
    <source>
        <dbReference type="Proteomes" id="UP000260844"/>
    </source>
</evidence>
<name>A0A8B2YSI3_BACUN</name>
<dbReference type="GO" id="GO:0003677">
    <property type="term" value="F:DNA binding"/>
    <property type="evidence" value="ECO:0007669"/>
    <property type="project" value="InterPro"/>
</dbReference>
<dbReference type="EMBL" id="QSPV01000007">
    <property type="protein sequence ID" value="RGJ93579.1"/>
    <property type="molecule type" value="Genomic_DNA"/>
</dbReference>
<reference evidence="2 3" key="1">
    <citation type="submission" date="2018-08" db="EMBL/GenBank/DDBJ databases">
        <title>A genome reference for cultivated species of the human gut microbiota.</title>
        <authorList>
            <person name="Zou Y."/>
            <person name="Xue W."/>
            <person name="Luo G."/>
        </authorList>
    </citation>
    <scope>NUCLEOTIDE SEQUENCE [LARGE SCALE GENOMIC DNA]</scope>
    <source>
        <strain evidence="2 3">TM04-30</strain>
    </source>
</reference>
<accession>A0A8B2YSI3</accession>
<dbReference type="PROSITE" id="PS50943">
    <property type="entry name" value="HTH_CROC1"/>
    <property type="match status" value="1"/>
</dbReference>
<dbReference type="RefSeq" id="WP_117689101.1">
    <property type="nucleotide sequence ID" value="NZ_QRWL01000018.1"/>
</dbReference>
<feature type="domain" description="HTH cro/C1-type" evidence="1">
    <location>
        <begin position="21"/>
        <end position="61"/>
    </location>
</feature>
<dbReference type="Pfam" id="PF13443">
    <property type="entry name" value="HTH_26"/>
    <property type="match status" value="1"/>
</dbReference>
<evidence type="ECO:0000313" key="2">
    <source>
        <dbReference type="EMBL" id="RGJ93579.1"/>
    </source>
</evidence>
<dbReference type="CDD" id="cd00093">
    <property type="entry name" value="HTH_XRE"/>
    <property type="match status" value="1"/>
</dbReference>
<gene>
    <name evidence="2" type="ORF">DXD40_10885</name>
</gene>
<dbReference type="Proteomes" id="UP000260844">
    <property type="component" value="Unassembled WGS sequence"/>
</dbReference>
<dbReference type="InterPro" id="IPR001387">
    <property type="entry name" value="Cro/C1-type_HTH"/>
</dbReference>
<dbReference type="AlphaFoldDB" id="A0A8B2YSI3"/>
<dbReference type="SUPFAM" id="SSF47413">
    <property type="entry name" value="lambda repressor-like DNA-binding domains"/>
    <property type="match status" value="1"/>
</dbReference>